<dbReference type="OrthoDB" id="1444841at2"/>
<proteinExistence type="predicted"/>
<evidence type="ECO:0000313" key="1">
    <source>
        <dbReference type="EMBL" id="RVU91710.1"/>
    </source>
</evidence>
<dbReference type="RefSeq" id="WP_127822866.1">
    <property type="nucleotide sequence ID" value="NZ_RQSM01000002.1"/>
</dbReference>
<gene>
    <name evidence="1" type="ORF">EH230_01665</name>
</gene>
<accession>A0A437UDJ9</accession>
<reference evidence="1" key="1">
    <citation type="submission" date="2018-12" db="EMBL/GenBank/DDBJ databases">
        <title>Draft genome sequence of Flaovobacterium columnare ARS1 isolated from channel catfish in Alabama.</title>
        <authorList>
            <person name="Cai W."/>
            <person name="Arias C."/>
        </authorList>
    </citation>
    <scope>NUCLEOTIDE SEQUENCE [LARGE SCALE GENOMIC DNA]</scope>
    <source>
        <strain evidence="1">ARS1</strain>
    </source>
</reference>
<name>A0A437UDJ9_9FLAO</name>
<organism evidence="1 2">
    <name type="scientific">Flavobacterium columnare</name>
    <dbReference type="NCBI Taxonomy" id="996"/>
    <lineage>
        <taxon>Bacteria</taxon>
        <taxon>Pseudomonadati</taxon>
        <taxon>Bacteroidota</taxon>
        <taxon>Flavobacteriia</taxon>
        <taxon>Flavobacteriales</taxon>
        <taxon>Flavobacteriaceae</taxon>
        <taxon>Flavobacterium</taxon>
    </lineage>
</organism>
<evidence type="ECO:0008006" key="3">
    <source>
        <dbReference type="Google" id="ProtNLM"/>
    </source>
</evidence>
<dbReference type="AlphaFoldDB" id="A0A437UDJ9"/>
<dbReference type="Proteomes" id="UP000288951">
    <property type="component" value="Unassembled WGS sequence"/>
</dbReference>
<evidence type="ECO:0000313" key="2">
    <source>
        <dbReference type="Proteomes" id="UP000288951"/>
    </source>
</evidence>
<keyword evidence="2" id="KW-1185">Reference proteome</keyword>
<protein>
    <recommendedName>
        <fullName evidence="3">Transglycosylase SLT domain-containing protein</fullName>
    </recommendedName>
</protein>
<dbReference type="EMBL" id="RQSM01000002">
    <property type="protein sequence ID" value="RVU91710.1"/>
    <property type="molecule type" value="Genomic_DNA"/>
</dbReference>
<comment type="caution">
    <text evidence="1">The sequence shown here is derived from an EMBL/GenBank/DDBJ whole genome shotgun (WGS) entry which is preliminary data.</text>
</comment>
<sequence length="510" mass="59083">MEQKEAPKNNKPGDCVCKQYDLVWGNKVSCDFRKKVVDICRDLWGESKKIEMANGLMSVMYVETRGSFKSNQLEGYRSLIPKEEMEIKNFWKKGERKSSRAIGLIQFTQDALVALGQYHSNKALPVEKRFDELNKVKLRFAKMTELVQLDYVKKYFELGDAYKYFKSAEDIYLHVFAPKGVGKEKDYPLYERHSLPLTDEQKDENEKYKANKSVDIENNNDGTIQRSEILGRYNDSYSKGKTNKESNFICNKTESTIINAKGIITYHIYMNGEIEKHIPKIIDERFSNSYKYILHDRNNKQHEICIVEWHETDKRNNGKKVSSIPKGYIRTYDYPNGGNAQTAYVYQNEDIYVKGTKYGYRKYSKGDGKVILIRMKDSLNYISGEIKVCYKFSKTQRRYCNPDAYAGFIGALAKLNRTDISCTGMCFEDATSYPSLTHPNGDCADTSYYSTLEVEQEKVDAFKAFHFEKIYRGKGSWYSKLNGTIYSTGHEDHLHSGEFNTNKVTIIKEK</sequence>